<dbReference type="AlphaFoldDB" id="A0A261SL87"/>
<comment type="caution">
    <text evidence="2">The sequence shown here is derived from an EMBL/GenBank/DDBJ whole genome shotgun (WGS) entry which is preliminary data.</text>
</comment>
<accession>A0A261SL87</accession>
<reference evidence="3" key="1">
    <citation type="submission" date="2017-05" db="EMBL/GenBank/DDBJ databases">
        <title>Complete and WGS of Bordetella genogroups.</title>
        <authorList>
            <person name="Spilker T."/>
            <person name="Lipuma J."/>
        </authorList>
    </citation>
    <scope>NUCLEOTIDE SEQUENCE [LARGE SCALE GENOMIC DNA]</scope>
    <source>
        <strain evidence="3">AU16122</strain>
    </source>
</reference>
<proteinExistence type="predicted"/>
<dbReference type="Proteomes" id="UP000216020">
    <property type="component" value="Unassembled WGS sequence"/>
</dbReference>
<evidence type="ECO:0000256" key="1">
    <source>
        <dbReference type="SAM" id="MobiDB-lite"/>
    </source>
</evidence>
<gene>
    <name evidence="2" type="ORF">CAL29_05340</name>
</gene>
<organism evidence="2 3">
    <name type="scientific">Bordetella genomosp. 10</name>
    <dbReference type="NCBI Taxonomy" id="1416804"/>
    <lineage>
        <taxon>Bacteria</taxon>
        <taxon>Pseudomonadati</taxon>
        <taxon>Pseudomonadota</taxon>
        <taxon>Betaproteobacteria</taxon>
        <taxon>Burkholderiales</taxon>
        <taxon>Alcaligenaceae</taxon>
        <taxon>Bordetella</taxon>
    </lineage>
</organism>
<protein>
    <submittedName>
        <fullName evidence="2">Uncharacterized protein</fullName>
    </submittedName>
</protein>
<sequence length="335" mass="35335">MESQQLGSQQPDFAAGLRDASWEYAHSMATGPEEGPVVDVAYAGLAKDKPRYANYTEADASLHQAADICSLAAVSSNDDQRRRIMDGAAAAQRGADEARSAALKRAIFGGIAGVAAVAGGAYATYSAFKASPAGLKEIEANNNKMAQMKSERDWALKEEAFMEHARQSQARSKAPADAGGETVPNAGEARLVELDAGDKTAAARDQANHQADAERYMRQANEARQKKTEAAYLRETANLDGQSANSERTRRLESARNSSTLATGLSGLANAGSAWAGLNEAARIGADAAKNQADAYGGLSGSAKQNALSQQTEMVNAKKALYTAEYQRLLATLGR</sequence>
<dbReference type="EMBL" id="NEVM01000001">
    <property type="protein sequence ID" value="OZI37801.1"/>
    <property type="molecule type" value="Genomic_DNA"/>
</dbReference>
<feature type="region of interest" description="Disordered" evidence="1">
    <location>
        <begin position="234"/>
        <end position="258"/>
    </location>
</feature>
<keyword evidence="3" id="KW-1185">Reference proteome</keyword>
<name>A0A261SL87_9BORD</name>
<evidence type="ECO:0000313" key="3">
    <source>
        <dbReference type="Proteomes" id="UP000216020"/>
    </source>
</evidence>
<evidence type="ECO:0000313" key="2">
    <source>
        <dbReference type="EMBL" id="OZI37801.1"/>
    </source>
</evidence>